<proteinExistence type="predicted"/>
<organism evidence="1 2">
    <name type="scientific">Halanaerobium saccharolyticum</name>
    <dbReference type="NCBI Taxonomy" id="43595"/>
    <lineage>
        <taxon>Bacteria</taxon>
        <taxon>Bacillati</taxon>
        <taxon>Bacillota</taxon>
        <taxon>Clostridia</taxon>
        <taxon>Halanaerobiales</taxon>
        <taxon>Halanaerobiaceae</taxon>
        <taxon>Halanaerobium</taxon>
    </lineage>
</organism>
<dbReference type="RefSeq" id="WP_166668711.1">
    <property type="nucleotide sequence ID" value="NZ_QLME01000006.1"/>
</dbReference>
<dbReference type="Pfam" id="PF04229">
    <property type="entry name" value="GrpB"/>
    <property type="match status" value="1"/>
</dbReference>
<name>A0A4R7Z837_9FIRM</name>
<evidence type="ECO:0000313" key="1">
    <source>
        <dbReference type="EMBL" id="TDW07302.1"/>
    </source>
</evidence>
<comment type="caution">
    <text evidence="1">The sequence shown here is derived from an EMBL/GenBank/DDBJ whole genome shotgun (WGS) entry which is preliminary data.</text>
</comment>
<dbReference type="PANTHER" id="PTHR34822">
    <property type="entry name" value="GRPB DOMAIN PROTEIN (AFU_ORTHOLOGUE AFUA_1G01530)"/>
    <property type="match status" value="1"/>
</dbReference>
<keyword evidence="1" id="KW-0808">Transferase</keyword>
<dbReference type="SUPFAM" id="SSF81301">
    <property type="entry name" value="Nucleotidyltransferase"/>
    <property type="match status" value="1"/>
</dbReference>
<dbReference type="PANTHER" id="PTHR34822:SF1">
    <property type="entry name" value="GRPB FAMILY PROTEIN"/>
    <property type="match status" value="1"/>
</dbReference>
<dbReference type="Proteomes" id="UP000294697">
    <property type="component" value="Unassembled WGS sequence"/>
</dbReference>
<protein>
    <submittedName>
        <fullName evidence="1">GrpB-like predicted nucleotidyltransferase (UPF0157 family)</fullName>
    </submittedName>
</protein>
<dbReference type="Gene3D" id="3.30.460.10">
    <property type="entry name" value="Beta Polymerase, domain 2"/>
    <property type="match status" value="1"/>
</dbReference>
<reference evidence="1 2" key="1">
    <citation type="submission" date="2019-03" db="EMBL/GenBank/DDBJ databases">
        <title>Subsurface microbial communities from deep shales in Ohio and West Virginia, USA.</title>
        <authorList>
            <person name="Wrighton K."/>
        </authorList>
    </citation>
    <scope>NUCLEOTIDE SEQUENCE [LARGE SCALE GENOMIC DNA]</scope>
    <source>
        <strain evidence="1 2">MSL9.2</strain>
    </source>
</reference>
<dbReference type="InterPro" id="IPR007344">
    <property type="entry name" value="GrpB/CoaE"/>
</dbReference>
<dbReference type="GO" id="GO:0016740">
    <property type="term" value="F:transferase activity"/>
    <property type="evidence" value="ECO:0007669"/>
    <property type="project" value="UniProtKB-KW"/>
</dbReference>
<sequence length="172" mass="20742">MLGLKYEQVKLKSHNKEWKTIFENEKDRIKNQINNYFCKIEHIGSTAIKSIPAKPIIDIMLALDDYSQVNIYIQNLGDLNYLNFGECGRKGRTFLVKEKNNETLFHLHLVEYENRYWEDNIFFRNYLQDNSETALEYAELKRTLAQKYRNNRNLYRLYKSEFVEKILKLKNN</sequence>
<dbReference type="AlphaFoldDB" id="A0A4R7Z837"/>
<dbReference type="InterPro" id="IPR043519">
    <property type="entry name" value="NT_sf"/>
</dbReference>
<evidence type="ECO:0000313" key="2">
    <source>
        <dbReference type="Proteomes" id="UP000294697"/>
    </source>
</evidence>
<dbReference type="EMBL" id="SODA01000002">
    <property type="protein sequence ID" value="TDW07302.1"/>
    <property type="molecule type" value="Genomic_DNA"/>
</dbReference>
<accession>A0A4R7Z837</accession>
<gene>
    <name evidence="1" type="ORF">C8C77_102104</name>
</gene>